<dbReference type="PANTHER" id="PTHR34502:SF5">
    <property type="entry name" value="DUF6594 DOMAIN-CONTAINING PROTEIN"/>
    <property type="match status" value="1"/>
</dbReference>
<proteinExistence type="predicted"/>
<dbReference type="EMBL" id="MU001505">
    <property type="protein sequence ID" value="KAF2441486.1"/>
    <property type="molecule type" value="Genomic_DNA"/>
</dbReference>
<dbReference type="OrthoDB" id="5342093at2759"/>
<dbReference type="InterPro" id="IPR046529">
    <property type="entry name" value="DUF6594"/>
</dbReference>
<evidence type="ECO:0000256" key="1">
    <source>
        <dbReference type="SAM" id="Phobius"/>
    </source>
</evidence>
<sequence>MTPRKALAKKVRGYPKLAGQIGLRPELAIFRRFGALSSENLLYLQAELVLLERKLEEQQKVDNESDHERKTKYALNWYQLKHSAEHGDTVQLDLVLRIRKVLKQYSMRTHIRSRRTLLTTKLDDALVRQAQILSFSKPDRKDLTFLQNYLHADLGLSLCGPDATLWGSFHRRQDHSPDLVTLCPRTAEDPFSNWAVDRTITYLFKFGCARFMKASPIHGVIGYEETTVFQVTYWITSIVASLIPISSIAVLYKVHSMPARLAIIAGFNVLISICLCGLTSAKRSEIFAVASALVSTNPFQMMR</sequence>
<protein>
    <recommendedName>
        <fullName evidence="2">DUF6594 domain-containing protein</fullName>
    </recommendedName>
</protein>
<gene>
    <name evidence="3" type="ORF">P171DRAFT_497717</name>
</gene>
<dbReference type="AlphaFoldDB" id="A0A9P4U913"/>
<feature type="domain" description="DUF6594" evidence="2">
    <location>
        <begin position="14"/>
        <end position="293"/>
    </location>
</feature>
<dbReference type="Proteomes" id="UP000799764">
    <property type="component" value="Unassembled WGS sequence"/>
</dbReference>
<keyword evidence="1" id="KW-0472">Membrane</keyword>
<dbReference type="Pfam" id="PF20237">
    <property type="entry name" value="DUF6594"/>
    <property type="match status" value="1"/>
</dbReference>
<feature type="transmembrane region" description="Helical" evidence="1">
    <location>
        <begin position="231"/>
        <end position="252"/>
    </location>
</feature>
<dbReference type="PANTHER" id="PTHR34502">
    <property type="entry name" value="DUF6594 DOMAIN-CONTAINING PROTEIN-RELATED"/>
    <property type="match status" value="1"/>
</dbReference>
<evidence type="ECO:0000259" key="2">
    <source>
        <dbReference type="Pfam" id="PF20237"/>
    </source>
</evidence>
<evidence type="ECO:0000313" key="3">
    <source>
        <dbReference type="EMBL" id="KAF2441486.1"/>
    </source>
</evidence>
<keyword evidence="4" id="KW-1185">Reference proteome</keyword>
<keyword evidence="1" id="KW-0812">Transmembrane</keyword>
<evidence type="ECO:0000313" key="4">
    <source>
        <dbReference type="Proteomes" id="UP000799764"/>
    </source>
</evidence>
<reference evidence="3" key="1">
    <citation type="journal article" date="2020" name="Stud. Mycol.">
        <title>101 Dothideomycetes genomes: a test case for predicting lifestyles and emergence of pathogens.</title>
        <authorList>
            <person name="Haridas S."/>
            <person name="Albert R."/>
            <person name="Binder M."/>
            <person name="Bloem J."/>
            <person name="Labutti K."/>
            <person name="Salamov A."/>
            <person name="Andreopoulos B."/>
            <person name="Baker S."/>
            <person name="Barry K."/>
            <person name="Bills G."/>
            <person name="Bluhm B."/>
            <person name="Cannon C."/>
            <person name="Castanera R."/>
            <person name="Culley D."/>
            <person name="Daum C."/>
            <person name="Ezra D."/>
            <person name="Gonzalez J."/>
            <person name="Henrissat B."/>
            <person name="Kuo A."/>
            <person name="Liang C."/>
            <person name="Lipzen A."/>
            <person name="Lutzoni F."/>
            <person name="Magnuson J."/>
            <person name="Mondo S."/>
            <person name="Nolan M."/>
            <person name="Ohm R."/>
            <person name="Pangilinan J."/>
            <person name="Park H.-J."/>
            <person name="Ramirez L."/>
            <person name="Alfaro M."/>
            <person name="Sun H."/>
            <person name="Tritt A."/>
            <person name="Yoshinaga Y."/>
            <person name="Zwiers L.-H."/>
            <person name="Turgeon B."/>
            <person name="Goodwin S."/>
            <person name="Spatafora J."/>
            <person name="Crous P."/>
            <person name="Grigoriev I."/>
        </authorList>
    </citation>
    <scope>NUCLEOTIDE SEQUENCE</scope>
    <source>
        <strain evidence="3">CBS 690.94</strain>
    </source>
</reference>
<name>A0A9P4U913_9PLEO</name>
<feature type="transmembrane region" description="Helical" evidence="1">
    <location>
        <begin position="258"/>
        <end position="278"/>
    </location>
</feature>
<comment type="caution">
    <text evidence="3">The sequence shown here is derived from an EMBL/GenBank/DDBJ whole genome shotgun (WGS) entry which is preliminary data.</text>
</comment>
<keyword evidence="1" id="KW-1133">Transmembrane helix</keyword>
<accession>A0A9P4U913</accession>
<organism evidence="3 4">
    <name type="scientific">Karstenula rhodostoma CBS 690.94</name>
    <dbReference type="NCBI Taxonomy" id="1392251"/>
    <lineage>
        <taxon>Eukaryota</taxon>
        <taxon>Fungi</taxon>
        <taxon>Dikarya</taxon>
        <taxon>Ascomycota</taxon>
        <taxon>Pezizomycotina</taxon>
        <taxon>Dothideomycetes</taxon>
        <taxon>Pleosporomycetidae</taxon>
        <taxon>Pleosporales</taxon>
        <taxon>Massarineae</taxon>
        <taxon>Didymosphaeriaceae</taxon>
        <taxon>Karstenula</taxon>
    </lineage>
</organism>